<dbReference type="Proteomes" id="UP000533476">
    <property type="component" value="Unassembled WGS sequence"/>
</dbReference>
<dbReference type="EC" id="6.3.4.15" evidence="5"/>
<dbReference type="GO" id="GO:0016740">
    <property type="term" value="F:transferase activity"/>
    <property type="evidence" value="ECO:0007669"/>
    <property type="project" value="UniProtKB-ARBA"/>
</dbReference>
<evidence type="ECO:0000256" key="2">
    <source>
        <dbReference type="ARBA" id="ARBA00022741"/>
    </source>
</evidence>
<dbReference type="SUPFAM" id="SSF55681">
    <property type="entry name" value="Class II aaRS and biotin synthetases"/>
    <property type="match status" value="1"/>
</dbReference>
<organism evidence="7 8">
    <name type="scientific">Sulfobacillus harzensis</name>
    <dbReference type="NCBI Taxonomy" id="2729629"/>
    <lineage>
        <taxon>Bacteria</taxon>
        <taxon>Bacillati</taxon>
        <taxon>Bacillota</taxon>
        <taxon>Clostridia</taxon>
        <taxon>Eubacteriales</taxon>
        <taxon>Clostridiales Family XVII. Incertae Sedis</taxon>
        <taxon>Sulfobacillus</taxon>
    </lineage>
</organism>
<feature type="domain" description="BPL/LPL catalytic" evidence="6">
    <location>
        <begin position="8"/>
        <end position="193"/>
    </location>
</feature>
<dbReference type="GO" id="GO:0005737">
    <property type="term" value="C:cytoplasm"/>
    <property type="evidence" value="ECO:0007669"/>
    <property type="project" value="TreeGrafter"/>
</dbReference>
<dbReference type="GO" id="GO:0005524">
    <property type="term" value="F:ATP binding"/>
    <property type="evidence" value="ECO:0007669"/>
    <property type="project" value="UniProtKB-KW"/>
</dbReference>
<keyword evidence="1 7" id="KW-0436">Ligase</keyword>
<dbReference type="InterPro" id="IPR004408">
    <property type="entry name" value="Biotin_CoA_COase_ligase"/>
</dbReference>
<dbReference type="EMBL" id="JABBVZ010000008">
    <property type="protein sequence ID" value="NMP21469.1"/>
    <property type="molecule type" value="Genomic_DNA"/>
</dbReference>
<proteinExistence type="predicted"/>
<sequence>MAVSSRMQAIERELPTVWMGHPTTVLASVDSTNRWMRAQWNQGTVQAGAAVWADEQTAGRGRLGREWDSPAGLNIYTSILWTPDKNRLTGIMSLVAGIALVQAVRNQMGLDARLKWPNDAVVGGRKFGGILVEAGHEPQPWAIVGLGINVNGEPNPLFSHATTLEKARGRGIDRESLWVHVMGELEKAYTDWQARGESWVQATWTACNATLGQTVRVERPGHPAWVGVAEALDTDGGLWVQGDQGRQKVISGEVSVRLADGRYAPERF</sequence>
<evidence type="ECO:0000313" key="8">
    <source>
        <dbReference type="Proteomes" id="UP000533476"/>
    </source>
</evidence>
<evidence type="ECO:0000256" key="4">
    <source>
        <dbReference type="ARBA" id="ARBA00023267"/>
    </source>
</evidence>
<gene>
    <name evidence="7" type="ORF">HIJ39_03735</name>
</gene>
<evidence type="ECO:0000259" key="6">
    <source>
        <dbReference type="PROSITE" id="PS51733"/>
    </source>
</evidence>
<dbReference type="Pfam" id="PF02237">
    <property type="entry name" value="BPL_C"/>
    <property type="match status" value="1"/>
</dbReference>
<dbReference type="AlphaFoldDB" id="A0A7Y0Q2S6"/>
<keyword evidence="2" id="KW-0547">Nucleotide-binding</keyword>
<dbReference type="SUPFAM" id="SSF50037">
    <property type="entry name" value="C-terminal domain of transcriptional repressors"/>
    <property type="match status" value="1"/>
</dbReference>
<keyword evidence="3" id="KW-0067">ATP-binding</keyword>
<dbReference type="GO" id="GO:0004077">
    <property type="term" value="F:biotin--[biotin carboxyl-carrier protein] ligase activity"/>
    <property type="evidence" value="ECO:0007669"/>
    <property type="project" value="UniProtKB-EC"/>
</dbReference>
<accession>A0A7Y0Q2S6</accession>
<evidence type="ECO:0000313" key="7">
    <source>
        <dbReference type="EMBL" id="NMP21469.1"/>
    </source>
</evidence>
<keyword evidence="4" id="KW-0092">Biotin</keyword>
<evidence type="ECO:0000256" key="3">
    <source>
        <dbReference type="ARBA" id="ARBA00022840"/>
    </source>
</evidence>
<comment type="caution">
    <text evidence="7">The sequence shown here is derived from an EMBL/GenBank/DDBJ whole genome shotgun (WGS) entry which is preliminary data.</text>
</comment>
<evidence type="ECO:0000256" key="1">
    <source>
        <dbReference type="ARBA" id="ARBA00022598"/>
    </source>
</evidence>
<dbReference type="PROSITE" id="PS51733">
    <property type="entry name" value="BPL_LPL_CATALYTIC"/>
    <property type="match status" value="1"/>
</dbReference>
<name>A0A7Y0Q2S6_9FIRM</name>
<dbReference type="Gene3D" id="2.30.30.100">
    <property type="match status" value="1"/>
</dbReference>
<dbReference type="Gene3D" id="3.30.930.10">
    <property type="entry name" value="Bira Bifunctional Protein, Domain 2"/>
    <property type="match status" value="1"/>
</dbReference>
<dbReference type="InterPro" id="IPR045864">
    <property type="entry name" value="aa-tRNA-synth_II/BPL/LPL"/>
</dbReference>
<reference evidence="7 8" key="1">
    <citation type="submission" date="2020-04" db="EMBL/GenBank/DDBJ databases">
        <authorList>
            <person name="Zhang R."/>
            <person name="Schippers A."/>
        </authorList>
    </citation>
    <scope>NUCLEOTIDE SEQUENCE [LARGE SCALE GENOMIC DNA]</scope>
    <source>
        <strain evidence="7 8">DSM 109850</strain>
    </source>
</reference>
<dbReference type="InterPro" id="IPR003142">
    <property type="entry name" value="BPL_C"/>
</dbReference>
<evidence type="ECO:0000256" key="5">
    <source>
        <dbReference type="ARBA" id="ARBA00024227"/>
    </source>
</evidence>
<dbReference type="Pfam" id="PF03099">
    <property type="entry name" value="BPL_LplA_LipB"/>
    <property type="match status" value="1"/>
</dbReference>
<dbReference type="GO" id="GO:0009249">
    <property type="term" value="P:protein lipoylation"/>
    <property type="evidence" value="ECO:0007669"/>
    <property type="project" value="UniProtKB-ARBA"/>
</dbReference>
<dbReference type="RefSeq" id="WP_169096853.1">
    <property type="nucleotide sequence ID" value="NZ_JABBVZ010000008.1"/>
</dbReference>
<keyword evidence="8" id="KW-1185">Reference proteome</keyword>
<dbReference type="PANTHER" id="PTHR12835:SF5">
    <property type="entry name" value="BIOTIN--PROTEIN LIGASE"/>
    <property type="match status" value="1"/>
</dbReference>
<dbReference type="PANTHER" id="PTHR12835">
    <property type="entry name" value="BIOTIN PROTEIN LIGASE"/>
    <property type="match status" value="1"/>
</dbReference>
<dbReference type="CDD" id="cd16442">
    <property type="entry name" value="BPL"/>
    <property type="match status" value="1"/>
</dbReference>
<dbReference type="InterPro" id="IPR004143">
    <property type="entry name" value="BPL_LPL_catalytic"/>
</dbReference>
<dbReference type="InterPro" id="IPR008988">
    <property type="entry name" value="Transcriptional_repressor_C"/>
</dbReference>
<dbReference type="NCBIfam" id="TIGR00121">
    <property type="entry name" value="birA_ligase"/>
    <property type="match status" value="1"/>
</dbReference>
<protein>
    <recommendedName>
        <fullName evidence="5">biotin--[biotin carboxyl-carrier protein] ligase</fullName>
        <ecNumber evidence="5">6.3.4.15</ecNumber>
    </recommendedName>
</protein>